<dbReference type="KEGG" id="shx:MS3_00000485"/>
<dbReference type="InterPro" id="IPR058912">
    <property type="entry name" value="HTH_animal"/>
</dbReference>
<gene>
    <name evidence="2" type="primary">FUT8_1</name>
    <name evidence="2" type="ORF">MS3_00000485</name>
</gene>
<reference evidence="2" key="1">
    <citation type="journal article" date="2012" name="Nat. Genet.">
        <title>Whole-genome sequence of Schistosoma haematobium.</title>
        <authorList>
            <person name="Young N.D."/>
            <person name="Jex A.R."/>
            <person name="Li B."/>
            <person name="Liu S."/>
            <person name="Yang L."/>
            <person name="Xiong Z."/>
            <person name="Li Y."/>
            <person name="Cantacessi C."/>
            <person name="Hall R.S."/>
            <person name="Xu X."/>
            <person name="Chen F."/>
            <person name="Wu X."/>
            <person name="Zerlotini A."/>
            <person name="Oliveira G."/>
            <person name="Hofmann A."/>
            <person name="Zhang G."/>
            <person name="Fang X."/>
            <person name="Kang Y."/>
            <person name="Campbell B.E."/>
            <person name="Loukas A."/>
            <person name="Ranganathan S."/>
            <person name="Rollinson D."/>
            <person name="Rinaldi G."/>
            <person name="Brindley P.J."/>
            <person name="Yang H."/>
            <person name="Wang J."/>
            <person name="Wang J."/>
            <person name="Gasser R.B."/>
        </authorList>
    </citation>
    <scope>NUCLEOTIDE SEQUENCE</scope>
</reference>
<proteinExistence type="predicted"/>
<reference evidence="2" key="2">
    <citation type="journal article" date="2019" name="Gigascience">
        <title>High-quality Schistosoma haematobium genome achieved by single-molecule and long-range sequencing.</title>
        <authorList>
            <person name="Stroehlein A.J."/>
            <person name="Korhonen P.K."/>
            <person name="Chong T.M."/>
            <person name="Lim Y.L."/>
            <person name="Chan K.G."/>
            <person name="Webster B."/>
            <person name="Rollinson D."/>
            <person name="Brindley P.J."/>
            <person name="Gasser R.B."/>
            <person name="Young N.D."/>
        </authorList>
    </citation>
    <scope>NUCLEOTIDE SEQUENCE</scope>
</reference>
<dbReference type="CTD" id="75576382"/>
<comment type="caution">
    <text evidence="2">The sequence shown here is derived from an EMBL/GenBank/DDBJ whole genome shotgun (WGS) entry which is preliminary data.</text>
</comment>
<organism evidence="2 3">
    <name type="scientific">Schistosoma haematobium</name>
    <name type="common">Blood fluke</name>
    <dbReference type="NCBI Taxonomy" id="6185"/>
    <lineage>
        <taxon>Eukaryota</taxon>
        <taxon>Metazoa</taxon>
        <taxon>Spiralia</taxon>
        <taxon>Lophotrochozoa</taxon>
        <taxon>Platyhelminthes</taxon>
        <taxon>Trematoda</taxon>
        <taxon>Digenea</taxon>
        <taxon>Strigeidida</taxon>
        <taxon>Schistosomatoidea</taxon>
        <taxon>Schistosomatidae</taxon>
        <taxon>Schistosoma</taxon>
    </lineage>
</organism>
<name>A0A922INT4_SCHHA</name>
<dbReference type="Pfam" id="PF26215">
    <property type="entry name" value="HTH_animal"/>
    <property type="match status" value="1"/>
</dbReference>
<feature type="domain" description="Helix-turn-helix" evidence="1">
    <location>
        <begin position="12"/>
        <end position="58"/>
    </location>
</feature>
<dbReference type="GeneID" id="75576382"/>
<reference evidence="2" key="4">
    <citation type="journal article" date="2022" name="PLoS Pathog.">
        <title>Chromosome-level genome of Schistosoma haematobium underpins genome-wide explorations of molecular variation.</title>
        <authorList>
            <person name="Stroehlein A.J."/>
            <person name="Korhonen P.K."/>
            <person name="Lee V.V."/>
            <person name="Ralph S.A."/>
            <person name="Mentink-Kane M."/>
            <person name="You H."/>
            <person name="McManus D.P."/>
            <person name="Tchuente L.T."/>
            <person name="Stothard J.R."/>
            <person name="Kaur P."/>
            <person name="Dudchenko O."/>
            <person name="Aiden E.L."/>
            <person name="Yang B."/>
            <person name="Yang H."/>
            <person name="Emery A.M."/>
            <person name="Webster B.L."/>
            <person name="Brindley P.J."/>
            <person name="Rollinson D."/>
            <person name="Chang B.C.H."/>
            <person name="Gasser R.B."/>
            <person name="Young N.D."/>
        </authorList>
    </citation>
    <scope>NUCLEOTIDE SEQUENCE</scope>
</reference>
<sequence length="239" mass="27783">MKFPQLGSHQRKKNLIITLATRIRRICSPEIVDEELGFLKEILIKSRYPSIFIDKNMKPKTQIITVEKKTLYMNIDFKGDRATYILKRRISDPLKRTFFAATFQILFSSLSMFAKSLKDKLSHLTNSMCIYQFTCSCETRYIGRSMRTLSRRIQEHYVAWLKRGGNGSIRSPIIEHLVNTGHSIKADSAFKVIFKVSRSLPKTIRRHLLCITEAIAIHLEKPELCVQKRLVQPLLLPWS</sequence>
<keyword evidence="3" id="KW-1185">Reference proteome</keyword>
<evidence type="ECO:0000259" key="1">
    <source>
        <dbReference type="Pfam" id="PF26215"/>
    </source>
</evidence>
<accession>A0A922INT4</accession>
<evidence type="ECO:0000313" key="2">
    <source>
        <dbReference type="EMBL" id="KAH9583632.1"/>
    </source>
</evidence>
<dbReference type="RefSeq" id="XP_051066890.1">
    <property type="nucleotide sequence ID" value="XM_051208230.1"/>
</dbReference>
<evidence type="ECO:0000313" key="3">
    <source>
        <dbReference type="Proteomes" id="UP000471633"/>
    </source>
</evidence>
<protein>
    <submittedName>
        <fullName evidence="2">Alpha-(1,6)-fucosyltransferase</fullName>
    </submittedName>
</protein>
<dbReference type="Proteomes" id="UP000471633">
    <property type="component" value="Unassembled WGS sequence"/>
</dbReference>
<dbReference type="EMBL" id="AMPZ03000005">
    <property type="protein sequence ID" value="KAH9583632.1"/>
    <property type="molecule type" value="Genomic_DNA"/>
</dbReference>
<reference evidence="2" key="3">
    <citation type="submission" date="2021-06" db="EMBL/GenBank/DDBJ databases">
        <title>Chromosome-level genome assembly for S. haematobium.</title>
        <authorList>
            <person name="Stroehlein A.J."/>
        </authorList>
    </citation>
    <scope>NUCLEOTIDE SEQUENCE</scope>
</reference>
<dbReference type="AlphaFoldDB" id="A0A922INT4"/>